<feature type="region of interest" description="Disordered" evidence="1">
    <location>
        <begin position="83"/>
        <end position="123"/>
    </location>
</feature>
<feature type="compositionally biased region" description="Polar residues" evidence="1">
    <location>
        <begin position="338"/>
        <end position="347"/>
    </location>
</feature>
<feature type="transmembrane region" description="Helical" evidence="2">
    <location>
        <begin position="20"/>
        <end position="47"/>
    </location>
</feature>
<feature type="compositionally biased region" description="Pro residues" evidence="1">
    <location>
        <begin position="320"/>
        <end position="329"/>
    </location>
</feature>
<feature type="compositionally biased region" description="Pro residues" evidence="1">
    <location>
        <begin position="147"/>
        <end position="157"/>
    </location>
</feature>
<protein>
    <submittedName>
        <fullName evidence="3">Uncharacterized protein</fullName>
    </submittedName>
</protein>
<organism evidence="3 4">
    <name type="scientific">Chaetomium fimeti</name>
    <dbReference type="NCBI Taxonomy" id="1854472"/>
    <lineage>
        <taxon>Eukaryota</taxon>
        <taxon>Fungi</taxon>
        <taxon>Dikarya</taxon>
        <taxon>Ascomycota</taxon>
        <taxon>Pezizomycotina</taxon>
        <taxon>Sordariomycetes</taxon>
        <taxon>Sordariomycetidae</taxon>
        <taxon>Sordariales</taxon>
        <taxon>Chaetomiaceae</taxon>
        <taxon>Chaetomium</taxon>
    </lineage>
</organism>
<feature type="compositionally biased region" description="Pro residues" evidence="1">
    <location>
        <begin position="260"/>
        <end position="270"/>
    </location>
</feature>
<feature type="compositionally biased region" description="Basic and acidic residues" evidence="1">
    <location>
        <begin position="83"/>
        <end position="93"/>
    </location>
</feature>
<feature type="compositionally biased region" description="Pro residues" evidence="1">
    <location>
        <begin position="228"/>
        <end position="240"/>
    </location>
</feature>
<dbReference type="RefSeq" id="XP_062662712.1">
    <property type="nucleotide sequence ID" value="XM_062801550.1"/>
</dbReference>
<keyword evidence="2" id="KW-0472">Membrane</keyword>
<feature type="compositionally biased region" description="Basic and acidic residues" evidence="1">
    <location>
        <begin position="440"/>
        <end position="453"/>
    </location>
</feature>
<feature type="compositionally biased region" description="Polar residues" evidence="1">
    <location>
        <begin position="107"/>
        <end position="116"/>
    </location>
</feature>
<keyword evidence="4" id="KW-1185">Reference proteome</keyword>
<dbReference type="GeneID" id="87838498"/>
<reference evidence="3" key="1">
    <citation type="journal article" date="2023" name="Mol. Phylogenet. Evol.">
        <title>Genome-scale phylogeny and comparative genomics of the fungal order Sordariales.</title>
        <authorList>
            <person name="Hensen N."/>
            <person name="Bonometti L."/>
            <person name="Westerberg I."/>
            <person name="Brannstrom I.O."/>
            <person name="Guillou S."/>
            <person name="Cros-Aarteil S."/>
            <person name="Calhoun S."/>
            <person name="Haridas S."/>
            <person name="Kuo A."/>
            <person name="Mondo S."/>
            <person name="Pangilinan J."/>
            <person name="Riley R."/>
            <person name="LaButti K."/>
            <person name="Andreopoulos B."/>
            <person name="Lipzen A."/>
            <person name="Chen C."/>
            <person name="Yan M."/>
            <person name="Daum C."/>
            <person name="Ng V."/>
            <person name="Clum A."/>
            <person name="Steindorff A."/>
            <person name="Ohm R.A."/>
            <person name="Martin F."/>
            <person name="Silar P."/>
            <person name="Natvig D.O."/>
            <person name="Lalanne C."/>
            <person name="Gautier V."/>
            <person name="Ament-Velasquez S.L."/>
            <person name="Kruys A."/>
            <person name="Hutchinson M.I."/>
            <person name="Powell A.J."/>
            <person name="Barry K."/>
            <person name="Miller A.N."/>
            <person name="Grigoriev I.V."/>
            <person name="Debuchy R."/>
            <person name="Gladieux P."/>
            <person name="Hiltunen Thoren M."/>
            <person name="Johannesson H."/>
        </authorList>
    </citation>
    <scope>NUCLEOTIDE SEQUENCE</scope>
    <source>
        <strain evidence="3">CBS 168.71</strain>
    </source>
</reference>
<keyword evidence="2" id="KW-1133">Transmembrane helix</keyword>
<evidence type="ECO:0000256" key="1">
    <source>
        <dbReference type="SAM" id="MobiDB-lite"/>
    </source>
</evidence>
<reference evidence="3" key="2">
    <citation type="submission" date="2023-06" db="EMBL/GenBank/DDBJ databases">
        <authorList>
            <consortium name="Lawrence Berkeley National Laboratory"/>
            <person name="Haridas S."/>
            <person name="Hensen N."/>
            <person name="Bonometti L."/>
            <person name="Westerberg I."/>
            <person name="Brannstrom I.O."/>
            <person name="Guillou S."/>
            <person name="Cros-Aarteil S."/>
            <person name="Calhoun S."/>
            <person name="Kuo A."/>
            <person name="Mondo S."/>
            <person name="Pangilinan J."/>
            <person name="Riley R."/>
            <person name="Labutti K."/>
            <person name="Andreopoulos B."/>
            <person name="Lipzen A."/>
            <person name="Chen C."/>
            <person name="Yanf M."/>
            <person name="Daum C."/>
            <person name="Ng V."/>
            <person name="Clum A."/>
            <person name="Steindorff A."/>
            <person name="Ohm R."/>
            <person name="Martin F."/>
            <person name="Silar P."/>
            <person name="Natvig D."/>
            <person name="Lalanne C."/>
            <person name="Gautier V."/>
            <person name="Ament-Velasquez S.L."/>
            <person name="Kruys A."/>
            <person name="Hutchinson M.I."/>
            <person name="Powell A.J."/>
            <person name="Barry K."/>
            <person name="Miller A.N."/>
            <person name="Grigoriev I.V."/>
            <person name="Debuchy R."/>
            <person name="Gladieux P."/>
            <person name="Thoren M.H."/>
            <person name="Johannesson H."/>
        </authorList>
    </citation>
    <scope>NUCLEOTIDE SEQUENCE</scope>
    <source>
        <strain evidence="3">CBS 168.71</strain>
    </source>
</reference>
<name>A0AAE0HMD4_9PEZI</name>
<sequence length="453" mass="47993">MAPTASLVLPREGEDGSGNLTAGAIAGIACGAGALFLGAAALFVIYWRRQRRYDREDNSDGESFDETGPQGAMPAVTYTMDYKMDNPQHHEGDQGSSYTYSPEKASYSFSPSSAPDTASAMPTHPAYIPRALVRGSTPSNRSIATASPPPFPSPPFPSGGSHPKTQPPDAMIQAYMGAAIATNSRTPSTTTSQTHGSINNNHHHHTESDSSLGLPIQPAPRGNRSRQPSPPSLTLPPFTSPPHSASSTDASQQPLHPQSQPQPQPPPQPQPQANRKPRAYLPPRLNLADGTAPKRSKTDKPISGKEATTISGPLAFPHLVHPPPAPAPQHQPHQQQQSRSYSRWGRSNKNDDDADDLWGGEDGYDEPGYSQSQSQSDSRRTFRSRAMSGNRDGQDGGGQGSGSGGGGGGGKGEGEGKGKGKKHGRKRSDRNSGGFAGNRHYAEIEIGRGSDIW</sequence>
<keyword evidence="2" id="KW-0812">Transmembrane</keyword>
<evidence type="ECO:0000313" key="3">
    <source>
        <dbReference type="EMBL" id="KAK3299198.1"/>
    </source>
</evidence>
<evidence type="ECO:0000313" key="4">
    <source>
        <dbReference type="Proteomes" id="UP001278766"/>
    </source>
</evidence>
<evidence type="ECO:0000256" key="2">
    <source>
        <dbReference type="SAM" id="Phobius"/>
    </source>
</evidence>
<feature type="compositionally biased region" description="Polar residues" evidence="1">
    <location>
        <begin position="184"/>
        <end position="200"/>
    </location>
</feature>
<feature type="region of interest" description="Disordered" evidence="1">
    <location>
        <begin position="137"/>
        <end position="169"/>
    </location>
</feature>
<feature type="compositionally biased region" description="Basic residues" evidence="1">
    <location>
        <begin position="419"/>
        <end position="428"/>
    </location>
</feature>
<dbReference type="Proteomes" id="UP001278766">
    <property type="component" value="Unassembled WGS sequence"/>
</dbReference>
<accession>A0AAE0HMD4</accession>
<feature type="compositionally biased region" description="Acidic residues" evidence="1">
    <location>
        <begin position="352"/>
        <end position="365"/>
    </location>
</feature>
<gene>
    <name evidence="3" type="ORF">B0H64DRAFT_355079</name>
</gene>
<proteinExistence type="predicted"/>
<dbReference type="AlphaFoldDB" id="A0AAE0HMD4"/>
<dbReference type="EMBL" id="JAUEPN010000002">
    <property type="protein sequence ID" value="KAK3299198.1"/>
    <property type="molecule type" value="Genomic_DNA"/>
</dbReference>
<feature type="compositionally biased region" description="Gly residues" evidence="1">
    <location>
        <begin position="395"/>
        <end position="411"/>
    </location>
</feature>
<feature type="region of interest" description="Disordered" evidence="1">
    <location>
        <begin position="184"/>
        <end position="453"/>
    </location>
</feature>
<comment type="caution">
    <text evidence="3">The sequence shown here is derived from an EMBL/GenBank/DDBJ whole genome shotgun (WGS) entry which is preliminary data.</text>
</comment>